<reference evidence="2" key="2">
    <citation type="submission" date="2020-11" db="EMBL/GenBank/DDBJ databases">
        <authorList>
            <person name="McCartney M.A."/>
            <person name="Auch B."/>
            <person name="Kono T."/>
            <person name="Mallez S."/>
            <person name="Becker A."/>
            <person name="Gohl D.M."/>
            <person name="Silverstein K.A.T."/>
            <person name="Koren S."/>
            <person name="Bechman K.B."/>
            <person name="Herman A."/>
            <person name="Abrahante J.E."/>
            <person name="Garbe J."/>
        </authorList>
    </citation>
    <scope>NUCLEOTIDE SEQUENCE</scope>
    <source>
        <strain evidence="2">Duluth1</strain>
        <tissue evidence="2">Whole animal</tissue>
    </source>
</reference>
<evidence type="ECO:0000313" key="3">
    <source>
        <dbReference type="Proteomes" id="UP000828390"/>
    </source>
</evidence>
<comment type="caution">
    <text evidence="2">The sequence shown here is derived from an EMBL/GenBank/DDBJ whole genome shotgun (WGS) entry which is preliminary data.</text>
</comment>
<organism evidence="2 3">
    <name type="scientific">Dreissena polymorpha</name>
    <name type="common">Zebra mussel</name>
    <name type="synonym">Mytilus polymorpha</name>
    <dbReference type="NCBI Taxonomy" id="45954"/>
    <lineage>
        <taxon>Eukaryota</taxon>
        <taxon>Metazoa</taxon>
        <taxon>Spiralia</taxon>
        <taxon>Lophotrochozoa</taxon>
        <taxon>Mollusca</taxon>
        <taxon>Bivalvia</taxon>
        <taxon>Autobranchia</taxon>
        <taxon>Heteroconchia</taxon>
        <taxon>Euheterodonta</taxon>
        <taxon>Imparidentia</taxon>
        <taxon>Neoheterodontei</taxon>
        <taxon>Myida</taxon>
        <taxon>Dreissenoidea</taxon>
        <taxon>Dreissenidae</taxon>
        <taxon>Dreissena</taxon>
    </lineage>
</organism>
<name>A0A9D4DCD1_DREPO</name>
<evidence type="ECO:0000313" key="2">
    <source>
        <dbReference type="EMBL" id="KAH3747017.1"/>
    </source>
</evidence>
<keyword evidence="3" id="KW-1185">Reference proteome</keyword>
<feature type="compositionally biased region" description="Polar residues" evidence="1">
    <location>
        <begin position="1"/>
        <end position="14"/>
    </location>
</feature>
<feature type="region of interest" description="Disordered" evidence="1">
    <location>
        <begin position="1"/>
        <end position="48"/>
    </location>
</feature>
<dbReference type="AlphaFoldDB" id="A0A9D4DCD1"/>
<gene>
    <name evidence="2" type="ORF">DPMN_181438</name>
</gene>
<evidence type="ECO:0000256" key="1">
    <source>
        <dbReference type="SAM" id="MobiDB-lite"/>
    </source>
</evidence>
<proteinExistence type="predicted"/>
<sequence length="65" mass="7353">MDQDLNVSGVNKGNDNGKIAESEATLQEPVDLNNTSESDHDDDVHDPDYVPIKKEKVQFSKYCEW</sequence>
<accession>A0A9D4DCD1</accession>
<protein>
    <submittedName>
        <fullName evidence="2">Uncharacterized protein</fullName>
    </submittedName>
</protein>
<reference evidence="2" key="1">
    <citation type="journal article" date="2019" name="bioRxiv">
        <title>The Genome of the Zebra Mussel, Dreissena polymorpha: A Resource for Invasive Species Research.</title>
        <authorList>
            <person name="McCartney M.A."/>
            <person name="Auch B."/>
            <person name="Kono T."/>
            <person name="Mallez S."/>
            <person name="Zhang Y."/>
            <person name="Obille A."/>
            <person name="Becker A."/>
            <person name="Abrahante J.E."/>
            <person name="Garbe J."/>
            <person name="Badalamenti J.P."/>
            <person name="Herman A."/>
            <person name="Mangelson H."/>
            <person name="Liachko I."/>
            <person name="Sullivan S."/>
            <person name="Sone E.D."/>
            <person name="Koren S."/>
            <person name="Silverstein K.A.T."/>
            <person name="Beckman K.B."/>
            <person name="Gohl D.M."/>
        </authorList>
    </citation>
    <scope>NUCLEOTIDE SEQUENCE</scope>
    <source>
        <strain evidence="2">Duluth1</strain>
        <tissue evidence="2">Whole animal</tissue>
    </source>
</reference>
<dbReference type="Proteomes" id="UP000828390">
    <property type="component" value="Unassembled WGS sequence"/>
</dbReference>
<dbReference type="EMBL" id="JAIWYP010000010">
    <property type="protein sequence ID" value="KAH3747017.1"/>
    <property type="molecule type" value="Genomic_DNA"/>
</dbReference>